<feature type="domain" description="Peptidase S8/S53" evidence="9">
    <location>
        <begin position="143"/>
        <end position="350"/>
    </location>
</feature>
<gene>
    <name evidence="11" type="ORF">PG991_012564</name>
</gene>
<evidence type="ECO:0000313" key="12">
    <source>
        <dbReference type="Proteomes" id="UP001396898"/>
    </source>
</evidence>
<feature type="chain" id="PRO_5047167832" evidence="8">
    <location>
        <begin position="17"/>
        <end position="391"/>
    </location>
</feature>
<keyword evidence="2 6" id="KW-0645">Protease</keyword>
<dbReference type="InterPro" id="IPR000209">
    <property type="entry name" value="Peptidase_S8/S53_dom"/>
</dbReference>
<keyword evidence="4 6" id="KW-0378">Hydrolase</keyword>
<evidence type="ECO:0000256" key="4">
    <source>
        <dbReference type="ARBA" id="ARBA00022801"/>
    </source>
</evidence>
<dbReference type="PROSITE" id="PS00138">
    <property type="entry name" value="SUBTILASE_SER"/>
    <property type="match status" value="1"/>
</dbReference>
<evidence type="ECO:0000259" key="10">
    <source>
        <dbReference type="Pfam" id="PF05922"/>
    </source>
</evidence>
<dbReference type="InterPro" id="IPR023828">
    <property type="entry name" value="Peptidase_S8_Ser-AS"/>
</dbReference>
<organism evidence="11 12">
    <name type="scientific">Apiospora marii</name>
    <dbReference type="NCBI Taxonomy" id="335849"/>
    <lineage>
        <taxon>Eukaryota</taxon>
        <taxon>Fungi</taxon>
        <taxon>Dikarya</taxon>
        <taxon>Ascomycota</taxon>
        <taxon>Pezizomycotina</taxon>
        <taxon>Sordariomycetes</taxon>
        <taxon>Xylariomycetidae</taxon>
        <taxon>Amphisphaeriales</taxon>
        <taxon>Apiosporaceae</taxon>
        <taxon>Apiospora</taxon>
    </lineage>
</organism>
<dbReference type="Gene3D" id="3.30.70.80">
    <property type="entry name" value="Peptidase S8 propeptide/proteinase inhibitor I9"/>
    <property type="match status" value="1"/>
</dbReference>
<dbReference type="SUPFAM" id="SSF52743">
    <property type="entry name" value="Subtilisin-like"/>
    <property type="match status" value="1"/>
</dbReference>
<name>A0ABR1RAJ1_9PEZI</name>
<evidence type="ECO:0000256" key="7">
    <source>
        <dbReference type="RuleBase" id="RU003355"/>
    </source>
</evidence>
<evidence type="ECO:0000313" key="11">
    <source>
        <dbReference type="EMBL" id="KAK8006267.1"/>
    </source>
</evidence>
<keyword evidence="5 6" id="KW-0720">Serine protease</keyword>
<dbReference type="CDD" id="cd04077">
    <property type="entry name" value="Peptidases_S8_PCSK9_ProteinaseK_like"/>
    <property type="match status" value="1"/>
</dbReference>
<dbReference type="PANTHER" id="PTHR43806:SF58">
    <property type="entry name" value="ALKALINE PROTEASE 1-RELATED"/>
    <property type="match status" value="1"/>
</dbReference>
<evidence type="ECO:0000259" key="9">
    <source>
        <dbReference type="Pfam" id="PF00082"/>
    </source>
</evidence>
<dbReference type="Gene3D" id="3.40.50.200">
    <property type="entry name" value="Peptidase S8/S53 domain"/>
    <property type="match status" value="1"/>
</dbReference>
<dbReference type="Pfam" id="PF00082">
    <property type="entry name" value="Peptidase_S8"/>
    <property type="match status" value="1"/>
</dbReference>
<dbReference type="Proteomes" id="UP001396898">
    <property type="component" value="Unassembled WGS sequence"/>
</dbReference>
<feature type="active site" description="Charge relay system" evidence="6">
    <location>
        <position position="178"/>
    </location>
</feature>
<dbReference type="InterPro" id="IPR010259">
    <property type="entry name" value="S8pro/Inhibitor_I9"/>
</dbReference>
<evidence type="ECO:0000256" key="8">
    <source>
        <dbReference type="SAM" id="SignalP"/>
    </source>
</evidence>
<feature type="active site" description="Charge relay system" evidence="6">
    <location>
        <position position="335"/>
    </location>
</feature>
<proteinExistence type="inferred from homology"/>
<dbReference type="SUPFAM" id="SSF54897">
    <property type="entry name" value="Protease propeptides/inhibitors"/>
    <property type="match status" value="1"/>
</dbReference>
<dbReference type="InterPro" id="IPR050131">
    <property type="entry name" value="Peptidase_S8_subtilisin-like"/>
</dbReference>
<keyword evidence="3 8" id="KW-0732">Signal</keyword>
<evidence type="ECO:0000256" key="6">
    <source>
        <dbReference type="PROSITE-ProRule" id="PRU01240"/>
    </source>
</evidence>
<evidence type="ECO:0000256" key="5">
    <source>
        <dbReference type="ARBA" id="ARBA00022825"/>
    </source>
</evidence>
<accession>A0ABR1RAJ1</accession>
<protein>
    <submittedName>
        <fullName evidence="11">Uncharacterized protein</fullName>
    </submittedName>
</protein>
<evidence type="ECO:0000256" key="1">
    <source>
        <dbReference type="ARBA" id="ARBA00011073"/>
    </source>
</evidence>
<dbReference type="InterPro" id="IPR015500">
    <property type="entry name" value="Peptidase_S8_subtilisin-rel"/>
</dbReference>
<feature type="signal peptide" evidence="8">
    <location>
        <begin position="1"/>
        <end position="16"/>
    </location>
</feature>
<dbReference type="PRINTS" id="PR00723">
    <property type="entry name" value="SUBTILISIN"/>
</dbReference>
<dbReference type="InterPro" id="IPR036852">
    <property type="entry name" value="Peptidase_S8/S53_dom_sf"/>
</dbReference>
<dbReference type="EMBL" id="JAQQWI010000017">
    <property type="protein sequence ID" value="KAK8006267.1"/>
    <property type="molecule type" value="Genomic_DNA"/>
</dbReference>
<dbReference type="InterPro" id="IPR037045">
    <property type="entry name" value="S8pro/Inhibitor_I9_sf"/>
</dbReference>
<dbReference type="PROSITE" id="PS51892">
    <property type="entry name" value="SUBTILASE"/>
    <property type="match status" value="1"/>
</dbReference>
<evidence type="ECO:0000256" key="2">
    <source>
        <dbReference type="ARBA" id="ARBA00022670"/>
    </source>
</evidence>
<reference evidence="11 12" key="1">
    <citation type="submission" date="2023-01" db="EMBL/GenBank/DDBJ databases">
        <title>Analysis of 21 Apiospora genomes using comparative genomics revels a genus with tremendous synthesis potential of carbohydrate active enzymes and secondary metabolites.</title>
        <authorList>
            <person name="Sorensen T."/>
        </authorList>
    </citation>
    <scope>NUCLEOTIDE SEQUENCE [LARGE SCALE GENOMIC DNA]</scope>
    <source>
        <strain evidence="11 12">CBS 20057</strain>
    </source>
</reference>
<dbReference type="Pfam" id="PF05922">
    <property type="entry name" value="Inhibitor_I9"/>
    <property type="match status" value="1"/>
</dbReference>
<feature type="active site" description="Charge relay system" evidence="6">
    <location>
        <position position="145"/>
    </location>
</feature>
<evidence type="ECO:0000256" key="3">
    <source>
        <dbReference type="ARBA" id="ARBA00022729"/>
    </source>
</evidence>
<dbReference type="InterPro" id="IPR023827">
    <property type="entry name" value="Peptidase_S8_Asp-AS"/>
</dbReference>
<keyword evidence="12" id="KW-1185">Reference proteome</keyword>
<sequence length="391" mass="40018">MKSFAALFTLPLAALAAPILEPREGSSAVPGQYIVVLKQNSTQEQLLSSVESAGGILGGTKPKLSYTLGSFMGYHVSASDDCIKSIANLTEVSYVEPDVMVSINVLETQNNAPWGLARISSRVPGTTDYTYDDSAGADTYAYIIDTGIYLEHGDFEGRATFGASFVPGDDSETDGNGHGTHVAGTTGSKTYGVAKKTNLIAVKVLDSEGSGQLSQVIAGMQWAVDDAKSKGRVGKAVGNMSLGASRLVSQAVNDAAAAAVQAGLFLSVAAGNDGGPASLSSPASEPSVCTVAATDKTDRRASFSNYGMSVDVFAPGVDILSTWNDGATNTISGTSMAAPHVAGLGAYLLALEGPSDPIALCERIQELSTAGVVKNSLTLNNLLAFNGAATA</sequence>
<comment type="caution">
    <text evidence="11">The sequence shown here is derived from an EMBL/GenBank/DDBJ whole genome shotgun (WGS) entry which is preliminary data.</text>
</comment>
<dbReference type="PANTHER" id="PTHR43806">
    <property type="entry name" value="PEPTIDASE S8"/>
    <property type="match status" value="1"/>
</dbReference>
<dbReference type="PROSITE" id="PS00136">
    <property type="entry name" value="SUBTILASE_ASP"/>
    <property type="match status" value="1"/>
</dbReference>
<feature type="domain" description="Inhibitor I9" evidence="10">
    <location>
        <begin position="32"/>
        <end position="103"/>
    </location>
</feature>
<dbReference type="InterPro" id="IPR034193">
    <property type="entry name" value="PCSK9_ProteinaseK-like"/>
</dbReference>
<comment type="similarity">
    <text evidence="1 6 7">Belongs to the peptidase S8 family.</text>
</comment>